<gene>
    <name evidence="1" type="ORF">AB1471_01445</name>
</gene>
<dbReference type="Proteomes" id="UP001556040">
    <property type="component" value="Unassembled WGS sequence"/>
</dbReference>
<sequence>MLDFTWKVFSQTGNVELYLLLKEIEEQDFVHFTVPNLMDEKEEATDPFV</sequence>
<keyword evidence="2" id="KW-1185">Reference proteome</keyword>
<evidence type="ECO:0000313" key="1">
    <source>
        <dbReference type="EMBL" id="MEW9500459.1"/>
    </source>
</evidence>
<dbReference type="EMBL" id="JBFMIA010000001">
    <property type="protein sequence ID" value="MEW9500459.1"/>
    <property type="molecule type" value="Genomic_DNA"/>
</dbReference>
<dbReference type="InterPro" id="IPR025617">
    <property type="entry name" value="YqzL"/>
</dbReference>
<accession>A0ABV3PZD9</accession>
<dbReference type="RefSeq" id="WP_367777744.1">
    <property type="nucleotide sequence ID" value="NZ_JBFMIA010000001.1"/>
</dbReference>
<evidence type="ECO:0000313" key="2">
    <source>
        <dbReference type="Proteomes" id="UP001556040"/>
    </source>
</evidence>
<proteinExistence type="predicted"/>
<comment type="caution">
    <text evidence="1">The sequence shown here is derived from an EMBL/GenBank/DDBJ whole genome shotgun (WGS) entry which is preliminary data.</text>
</comment>
<protein>
    <submittedName>
        <fullName evidence="1">YqzL family protein</fullName>
    </submittedName>
</protein>
<reference evidence="1 2" key="1">
    <citation type="journal article" date="1979" name="Int. J. Syst. Evol. Microbiol.">
        <title>Bacillus globisporus subsp. marinus subsp. nov.</title>
        <authorList>
            <person name="Liu H."/>
        </authorList>
    </citation>
    <scope>NUCLEOTIDE SEQUENCE [LARGE SCALE GENOMIC DNA]</scope>
    <source>
        <strain evidence="1 2">DSM 1297</strain>
    </source>
</reference>
<organism evidence="1 2">
    <name type="scientific">Jeotgalibacillus marinus</name>
    <dbReference type="NCBI Taxonomy" id="86667"/>
    <lineage>
        <taxon>Bacteria</taxon>
        <taxon>Bacillati</taxon>
        <taxon>Bacillota</taxon>
        <taxon>Bacilli</taxon>
        <taxon>Bacillales</taxon>
        <taxon>Caryophanaceae</taxon>
        <taxon>Jeotgalibacillus</taxon>
    </lineage>
</organism>
<name>A0ABV3PZD9_9BACL</name>
<dbReference type="Pfam" id="PF14006">
    <property type="entry name" value="YqzL"/>
    <property type="match status" value="1"/>
</dbReference>